<accession>A0ABV1RFZ7</accession>
<evidence type="ECO:0000256" key="1">
    <source>
        <dbReference type="SAM" id="SignalP"/>
    </source>
</evidence>
<gene>
    <name evidence="2" type="ORF">ABS311_08175</name>
</gene>
<feature type="signal peptide" evidence="1">
    <location>
        <begin position="1"/>
        <end position="19"/>
    </location>
</feature>
<keyword evidence="3" id="KW-1185">Reference proteome</keyword>
<proteinExistence type="predicted"/>
<dbReference type="Proteomes" id="UP001467690">
    <property type="component" value="Unassembled WGS sequence"/>
</dbReference>
<feature type="chain" id="PRO_5045335163" description="DUF4397 domain-containing protein" evidence="1">
    <location>
        <begin position="20"/>
        <end position="455"/>
    </location>
</feature>
<keyword evidence="1" id="KW-0732">Signal</keyword>
<reference evidence="2 3" key="1">
    <citation type="submission" date="2024-06" db="EMBL/GenBank/DDBJ databases">
        <authorList>
            <person name="Chen R.Y."/>
        </authorList>
    </citation>
    <scope>NUCLEOTIDE SEQUENCE [LARGE SCALE GENOMIC DNA]</scope>
    <source>
        <strain evidence="2 3">D2</strain>
    </source>
</reference>
<dbReference type="RefSeq" id="WP_350401433.1">
    <property type="nucleotide sequence ID" value="NZ_JBELOE010000152.1"/>
</dbReference>
<sequence length="455" mass="49717">MNIKKVGFTALLAGAAVLAGCGGSDSGNSNSTSYLTYYNLSSNTAVTKLYSEDSLLASVSYESKSSRQAVAAGTNTIELRVDEADDVTTTLYEAELNLAQDKRNYLVSVGELSESGGDEPLFFTYDINNVDDDFFEFNLMHLAKEFGQTATLEVVDNSSKNVVETITIDFGESITQNIELDKYYFQIKNPAGEVQYTSSSIEFGSIQYFFALKDEVLNDQSILTMTRLVDSFTTPVTYKDKDLKSYFRLYNSAQALGNVDMTMSGVTYENETVISGQAPDTLPDSSVELNSGSYKVTLSGTSIQGALYSFASGEDKTIVFYRDAEGKLDDVSFSNTNRADTSNHQITFVNLLNNQGENEVDLYFVAPNTNFESTLYRITQRQLGDVSRIAIPSATYDIFLAVDDGDGAPKVLAEELGVTFGSGDNTGDWVIFAETAEDNEMAVEGGVSILNRVKM</sequence>
<evidence type="ECO:0000313" key="2">
    <source>
        <dbReference type="EMBL" id="MER2491859.1"/>
    </source>
</evidence>
<name>A0ABV1RFZ7_9ALTE</name>
<protein>
    <recommendedName>
        <fullName evidence="4">DUF4397 domain-containing protein</fullName>
    </recommendedName>
</protein>
<organism evidence="2 3">
    <name type="scientific">Catenovulum sediminis</name>
    <dbReference type="NCBI Taxonomy" id="1740262"/>
    <lineage>
        <taxon>Bacteria</taxon>
        <taxon>Pseudomonadati</taxon>
        <taxon>Pseudomonadota</taxon>
        <taxon>Gammaproteobacteria</taxon>
        <taxon>Alteromonadales</taxon>
        <taxon>Alteromonadaceae</taxon>
        <taxon>Catenovulum</taxon>
    </lineage>
</organism>
<evidence type="ECO:0008006" key="4">
    <source>
        <dbReference type="Google" id="ProtNLM"/>
    </source>
</evidence>
<dbReference type="PROSITE" id="PS51257">
    <property type="entry name" value="PROKAR_LIPOPROTEIN"/>
    <property type="match status" value="1"/>
</dbReference>
<evidence type="ECO:0000313" key="3">
    <source>
        <dbReference type="Proteomes" id="UP001467690"/>
    </source>
</evidence>
<comment type="caution">
    <text evidence="2">The sequence shown here is derived from an EMBL/GenBank/DDBJ whole genome shotgun (WGS) entry which is preliminary data.</text>
</comment>
<dbReference type="EMBL" id="JBELOE010000152">
    <property type="protein sequence ID" value="MER2491859.1"/>
    <property type="molecule type" value="Genomic_DNA"/>
</dbReference>